<evidence type="ECO:0000256" key="4">
    <source>
        <dbReference type="ARBA" id="ARBA00023136"/>
    </source>
</evidence>
<feature type="transmembrane region" description="Helical" evidence="5">
    <location>
        <begin position="487"/>
        <end position="510"/>
    </location>
</feature>
<keyword evidence="5" id="KW-0813">Transport</keyword>
<evidence type="ECO:0000256" key="6">
    <source>
        <dbReference type="RuleBase" id="RU000320"/>
    </source>
</evidence>
<name>A0A6C2YNX7_9BACT</name>
<dbReference type="InParanoid" id="A0A6C2YNX7"/>
<gene>
    <name evidence="5" type="primary">nuoN</name>
    <name evidence="8" type="ORF">GMBLW1_06320</name>
</gene>
<dbReference type="InterPro" id="IPR001750">
    <property type="entry name" value="ND/Mrp_TM"/>
</dbReference>
<proteinExistence type="inferred from homology"/>
<feature type="transmembrane region" description="Helical" evidence="5">
    <location>
        <begin position="398"/>
        <end position="424"/>
    </location>
</feature>
<keyword evidence="2 5" id="KW-0812">Transmembrane</keyword>
<dbReference type="GO" id="GO:0012505">
    <property type="term" value="C:endomembrane system"/>
    <property type="evidence" value="ECO:0007669"/>
    <property type="project" value="UniProtKB-SubCell"/>
</dbReference>
<feature type="transmembrane region" description="Helical" evidence="5">
    <location>
        <begin position="22"/>
        <end position="42"/>
    </location>
</feature>
<dbReference type="EMBL" id="LR586016">
    <property type="protein sequence ID" value="VIP03328.1"/>
    <property type="molecule type" value="Genomic_DNA"/>
</dbReference>
<keyword evidence="5" id="KW-0830">Ubiquinone</keyword>
<keyword evidence="9" id="KW-1185">Reference proteome</keyword>
<comment type="subunit">
    <text evidence="5">NDH-1 is composed of 14 different subunits. Subunits NuoA, H, J, K, L, M, N constitute the membrane sector of the complex.</text>
</comment>
<evidence type="ECO:0000313" key="8">
    <source>
        <dbReference type="EMBL" id="VIP03328.1"/>
    </source>
</evidence>
<comment type="subcellular location">
    <subcellularLocation>
        <location evidence="5">Cell membrane</location>
        <topology evidence="5">Multi-pass membrane protein</topology>
    </subcellularLocation>
    <subcellularLocation>
        <location evidence="1">Endomembrane system</location>
        <topology evidence="1">Multi-pass membrane protein</topology>
    </subcellularLocation>
    <subcellularLocation>
        <location evidence="6">Membrane</location>
        <topology evidence="6">Multi-pass membrane protein</topology>
    </subcellularLocation>
</comment>
<feature type="transmembrane region" description="Helical" evidence="5">
    <location>
        <begin position="254"/>
        <end position="282"/>
    </location>
</feature>
<keyword evidence="5" id="KW-1278">Translocase</keyword>
<dbReference type="FunCoup" id="A0A6C2YNX7">
    <property type="interactions" value="126"/>
</dbReference>
<keyword evidence="4 5" id="KW-0472">Membrane</keyword>
<dbReference type="RefSeq" id="WP_162658408.1">
    <property type="nucleotide sequence ID" value="NZ_LR593887.1"/>
</dbReference>
<reference evidence="8" key="1">
    <citation type="submission" date="2019-04" db="EMBL/GenBank/DDBJ databases">
        <authorList>
            <consortium name="Science for Life Laboratories"/>
        </authorList>
    </citation>
    <scope>NUCLEOTIDE SEQUENCE</scope>
    <source>
        <strain evidence="8">MBLW1</strain>
    </source>
</reference>
<evidence type="ECO:0000256" key="2">
    <source>
        <dbReference type="ARBA" id="ARBA00022692"/>
    </source>
</evidence>
<feature type="transmembrane region" description="Helical" evidence="5">
    <location>
        <begin position="328"/>
        <end position="348"/>
    </location>
</feature>
<keyword evidence="5" id="KW-1003">Cell membrane</keyword>
<dbReference type="Pfam" id="PF00361">
    <property type="entry name" value="Proton_antipo_M"/>
    <property type="match status" value="1"/>
</dbReference>
<dbReference type="HAMAP" id="MF_00445">
    <property type="entry name" value="NDH1_NuoN_1"/>
    <property type="match status" value="1"/>
</dbReference>
<evidence type="ECO:0000256" key="3">
    <source>
        <dbReference type="ARBA" id="ARBA00022989"/>
    </source>
</evidence>
<feature type="transmembrane region" description="Helical" evidence="5">
    <location>
        <begin position="444"/>
        <end position="466"/>
    </location>
</feature>
<feature type="transmembrane region" description="Helical" evidence="5">
    <location>
        <begin position="98"/>
        <end position="114"/>
    </location>
</feature>
<dbReference type="GO" id="GO:0008137">
    <property type="term" value="F:NADH dehydrogenase (ubiquinone) activity"/>
    <property type="evidence" value="ECO:0007669"/>
    <property type="project" value="InterPro"/>
</dbReference>
<feature type="transmembrane region" description="Helical" evidence="5">
    <location>
        <begin position="354"/>
        <end position="377"/>
    </location>
</feature>
<evidence type="ECO:0000256" key="5">
    <source>
        <dbReference type="HAMAP-Rule" id="MF_00445"/>
    </source>
</evidence>
<feature type="domain" description="NADH:quinone oxidoreductase/Mrp antiporter transmembrane" evidence="7">
    <location>
        <begin position="145"/>
        <end position="429"/>
    </location>
</feature>
<dbReference type="GO" id="GO:0050136">
    <property type="term" value="F:NADH dehydrogenase (quinone) (non-electrogenic) activity"/>
    <property type="evidence" value="ECO:0007669"/>
    <property type="project" value="UniProtKB-UniRule"/>
</dbReference>
<comment type="function">
    <text evidence="5">NDH-1 shuttles electrons from NADH, via FMN and iron-sulfur (Fe-S) centers, to quinones in the respiratory chain. The immediate electron acceptor for the enzyme in this species is believed to be ubiquinone. Couples the redox reaction to proton translocation (for every two electrons transferred, four hydrogen ions are translocated across the cytoplasmic membrane), and thus conserves the redox energy in a proton gradient.</text>
</comment>
<feature type="transmembrane region" description="Helical" evidence="5">
    <location>
        <begin position="222"/>
        <end position="242"/>
    </location>
</feature>
<organism evidence="8">
    <name type="scientific">Tuwongella immobilis</name>
    <dbReference type="NCBI Taxonomy" id="692036"/>
    <lineage>
        <taxon>Bacteria</taxon>
        <taxon>Pseudomonadati</taxon>
        <taxon>Planctomycetota</taxon>
        <taxon>Planctomycetia</taxon>
        <taxon>Gemmatales</taxon>
        <taxon>Gemmataceae</taxon>
        <taxon>Tuwongella</taxon>
    </lineage>
</organism>
<evidence type="ECO:0000259" key="7">
    <source>
        <dbReference type="Pfam" id="PF00361"/>
    </source>
</evidence>
<dbReference type="EC" id="7.1.1.-" evidence="5"/>
<feature type="transmembrane region" description="Helical" evidence="5">
    <location>
        <begin position="149"/>
        <end position="168"/>
    </location>
</feature>
<protein>
    <recommendedName>
        <fullName evidence="5">NADH-quinone oxidoreductase subunit N</fullName>
        <ecNumber evidence="5">7.1.1.-</ecNumber>
    </recommendedName>
    <alternativeName>
        <fullName evidence="5">NADH dehydrogenase I subunit N</fullName>
    </alternativeName>
    <alternativeName>
        <fullName evidence="5">NDH-1 subunit N</fullName>
    </alternativeName>
</protein>
<keyword evidence="5" id="KW-0520">NAD</keyword>
<dbReference type="KEGG" id="tim:GMBLW1_06320"/>
<accession>A0A6C2YNX7</accession>
<dbReference type="PANTHER" id="PTHR22773">
    <property type="entry name" value="NADH DEHYDROGENASE"/>
    <property type="match status" value="1"/>
</dbReference>
<dbReference type="GO" id="GO:0042773">
    <property type="term" value="P:ATP synthesis coupled electron transport"/>
    <property type="evidence" value="ECO:0007669"/>
    <property type="project" value="InterPro"/>
</dbReference>
<dbReference type="Proteomes" id="UP000464378">
    <property type="component" value="Chromosome"/>
</dbReference>
<keyword evidence="5" id="KW-0874">Quinone</keyword>
<dbReference type="GO" id="GO:0048038">
    <property type="term" value="F:quinone binding"/>
    <property type="evidence" value="ECO:0007669"/>
    <property type="project" value="UniProtKB-KW"/>
</dbReference>
<feature type="transmembrane region" description="Helical" evidence="5">
    <location>
        <begin position="294"/>
        <end position="316"/>
    </location>
</feature>
<comment type="similarity">
    <text evidence="5">Belongs to the complex I subunit 2 family.</text>
</comment>
<dbReference type="EMBL" id="LR593887">
    <property type="protein sequence ID" value="VTS04027.1"/>
    <property type="molecule type" value="Genomic_DNA"/>
</dbReference>
<feature type="transmembrane region" description="Helical" evidence="5">
    <location>
        <begin position="180"/>
        <end position="202"/>
    </location>
</feature>
<dbReference type="InterPro" id="IPR010096">
    <property type="entry name" value="NADH-Q_OxRdtase_suN/2"/>
</dbReference>
<comment type="catalytic activity">
    <reaction evidence="5">
        <text>a quinone + NADH + 5 H(+)(in) = a quinol + NAD(+) + 4 H(+)(out)</text>
        <dbReference type="Rhea" id="RHEA:57888"/>
        <dbReference type="ChEBI" id="CHEBI:15378"/>
        <dbReference type="ChEBI" id="CHEBI:24646"/>
        <dbReference type="ChEBI" id="CHEBI:57540"/>
        <dbReference type="ChEBI" id="CHEBI:57945"/>
        <dbReference type="ChEBI" id="CHEBI:132124"/>
    </reaction>
</comment>
<evidence type="ECO:0000313" key="9">
    <source>
        <dbReference type="Proteomes" id="UP000464378"/>
    </source>
</evidence>
<sequence>MGVTNEMFRLFSTELDRDLRTLIPEFLLILTMVMILVSRLLLPARRVPSLLLGIPMASLAALIALAQRFRLDFVWLDHPQNLPDRFSGLLSIDGMAEYLRIFLLVFLIAGLLLCRVTAEPRGEDRADFTILLIGSTLGLMFLVQAQHLLMMFVAIEMASVPSYVLAGFQKGKRTSSEASLKYVLFGAAASGMMLYGISLLTVTTGMGDLIRISQILQQTSGIPSAAVICAVGLIGVGLAFKLSAAPVHLWCPDVFTGASAPVGAFLSIASKAGAVAVSIRLFHHLAANDPSSTMLAQGIATGLMIVAMLTMTIGNLGAYRQTNVKRLLAYSTIAHAGYLLMGIATLQQEGTSAVLFYLAMYLLMNLGAFAIVSFVSMHSGSEELDGYRGLIQRWPTAAIGLSICLMSLIGLPPLAGFLAKYQLFAATVGTARSMQEQLPILSSWYWVMLGVAGLNTVLSIGYYLHWIRLMLIEPAEQSTHPHPQGRLVSAFVTLPATFLLLFGIGGDLLIQEARSLAYDSRPPKTITFISPSMPGGPIQ</sequence>
<dbReference type="GO" id="GO:0005886">
    <property type="term" value="C:plasma membrane"/>
    <property type="evidence" value="ECO:0007669"/>
    <property type="project" value="UniProtKB-SubCell"/>
</dbReference>
<dbReference type="NCBIfam" id="TIGR01770">
    <property type="entry name" value="NDH_I_N"/>
    <property type="match status" value="1"/>
</dbReference>
<evidence type="ECO:0000256" key="1">
    <source>
        <dbReference type="ARBA" id="ARBA00004127"/>
    </source>
</evidence>
<keyword evidence="3 5" id="KW-1133">Transmembrane helix</keyword>
<dbReference type="AlphaFoldDB" id="A0A6C2YNX7"/>
<feature type="transmembrane region" description="Helical" evidence="5">
    <location>
        <begin position="126"/>
        <end position="143"/>
    </location>
</feature>
<feature type="transmembrane region" description="Helical" evidence="5">
    <location>
        <begin position="49"/>
        <end position="69"/>
    </location>
</feature>